<dbReference type="OrthoDB" id="3934549at2759"/>
<comment type="caution">
    <text evidence="7">The sequence shown here is derived from an EMBL/GenBank/DDBJ whole genome shotgun (WGS) entry which is preliminary data.</text>
</comment>
<dbReference type="EMBL" id="JAGPYM010000062">
    <property type="protein sequence ID" value="KAH6870936.1"/>
    <property type="molecule type" value="Genomic_DNA"/>
</dbReference>
<evidence type="ECO:0000259" key="6">
    <source>
        <dbReference type="Pfam" id="PF20684"/>
    </source>
</evidence>
<evidence type="ECO:0000256" key="4">
    <source>
        <dbReference type="ARBA" id="ARBA00023136"/>
    </source>
</evidence>
<comment type="similarity">
    <text evidence="5">Belongs to the SAT4 family.</text>
</comment>
<organism evidence="7 8">
    <name type="scientific">Thelonectria olida</name>
    <dbReference type="NCBI Taxonomy" id="1576542"/>
    <lineage>
        <taxon>Eukaryota</taxon>
        <taxon>Fungi</taxon>
        <taxon>Dikarya</taxon>
        <taxon>Ascomycota</taxon>
        <taxon>Pezizomycotina</taxon>
        <taxon>Sordariomycetes</taxon>
        <taxon>Hypocreomycetidae</taxon>
        <taxon>Hypocreales</taxon>
        <taxon>Nectriaceae</taxon>
        <taxon>Thelonectria</taxon>
    </lineage>
</organism>
<proteinExistence type="inferred from homology"/>
<evidence type="ECO:0000313" key="8">
    <source>
        <dbReference type="Proteomes" id="UP000777438"/>
    </source>
</evidence>
<dbReference type="AlphaFoldDB" id="A0A9P8VQY4"/>
<dbReference type="GO" id="GO:0016020">
    <property type="term" value="C:membrane"/>
    <property type="evidence" value="ECO:0007669"/>
    <property type="project" value="UniProtKB-SubCell"/>
</dbReference>
<evidence type="ECO:0000313" key="7">
    <source>
        <dbReference type="EMBL" id="KAH6870936.1"/>
    </source>
</evidence>
<evidence type="ECO:0000256" key="2">
    <source>
        <dbReference type="ARBA" id="ARBA00022692"/>
    </source>
</evidence>
<evidence type="ECO:0000256" key="1">
    <source>
        <dbReference type="ARBA" id="ARBA00004141"/>
    </source>
</evidence>
<name>A0A9P8VQY4_9HYPO</name>
<evidence type="ECO:0000256" key="3">
    <source>
        <dbReference type="ARBA" id="ARBA00022989"/>
    </source>
</evidence>
<feature type="non-terminal residue" evidence="7">
    <location>
        <position position="1"/>
    </location>
</feature>
<dbReference type="InterPro" id="IPR052337">
    <property type="entry name" value="SAT4-like"/>
</dbReference>
<evidence type="ECO:0000256" key="5">
    <source>
        <dbReference type="ARBA" id="ARBA00038359"/>
    </source>
</evidence>
<feature type="domain" description="Rhodopsin" evidence="6">
    <location>
        <begin position="2"/>
        <end position="68"/>
    </location>
</feature>
<dbReference type="Proteomes" id="UP000777438">
    <property type="component" value="Unassembled WGS sequence"/>
</dbReference>
<gene>
    <name evidence="7" type="ORF">B0T10DRAFT_376757</name>
</gene>
<reference evidence="7 8" key="1">
    <citation type="journal article" date="2021" name="Nat. Commun.">
        <title>Genetic determinants of endophytism in the Arabidopsis root mycobiome.</title>
        <authorList>
            <person name="Mesny F."/>
            <person name="Miyauchi S."/>
            <person name="Thiergart T."/>
            <person name="Pickel B."/>
            <person name="Atanasova L."/>
            <person name="Karlsson M."/>
            <person name="Huettel B."/>
            <person name="Barry K.W."/>
            <person name="Haridas S."/>
            <person name="Chen C."/>
            <person name="Bauer D."/>
            <person name="Andreopoulos W."/>
            <person name="Pangilinan J."/>
            <person name="LaButti K."/>
            <person name="Riley R."/>
            <person name="Lipzen A."/>
            <person name="Clum A."/>
            <person name="Drula E."/>
            <person name="Henrissat B."/>
            <person name="Kohler A."/>
            <person name="Grigoriev I.V."/>
            <person name="Martin F.M."/>
            <person name="Hacquard S."/>
        </authorList>
    </citation>
    <scope>NUCLEOTIDE SEQUENCE [LARGE SCALE GENOMIC DNA]</scope>
    <source>
        <strain evidence="7 8">MPI-CAGE-CH-0241</strain>
    </source>
</reference>
<dbReference type="PANTHER" id="PTHR33048:SF151">
    <property type="entry name" value="INTEGRAL MEMBRANE PROTEIN"/>
    <property type="match status" value="1"/>
</dbReference>
<protein>
    <recommendedName>
        <fullName evidence="6">Rhodopsin domain-containing protein</fullName>
    </recommendedName>
</protein>
<dbReference type="Pfam" id="PF20684">
    <property type="entry name" value="Fung_rhodopsin"/>
    <property type="match status" value="1"/>
</dbReference>
<keyword evidence="2" id="KW-0812">Transmembrane</keyword>
<keyword evidence="8" id="KW-1185">Reference proteome</keyword>
<sequence length="69" mass="7532">LLSVFRCTPVRKAWDASIEGRCVDQVSIWMAGSICNIVTDCLVTCVPMPYLWGLQMGIRGKIALACSLA</sequence>
<accession>A0A9P8VQY4</accession>
<keyword evidence="4" id="KW-0472">Membrane</keyword>
<dbReference type="PANTHER" id="PTHR33048">
    <property type="entry name" value="PTH11-LIKE INTEGRAL MEMBRANE PROTEIN (AFU_ORTHOLOGUE AFUA_5G11245)"/>
    <property type="match status" value="1"/>
</dbReference>
<keyword evidence="3" id="KW-1133">Transmembrane helix</keyword>
<dbReference type="InterPro" id="IPR049326">
    <property type="entry name" value="Rhodopsin_dom_fungi"/>
</dbReference>
<feature type="non-terminal residue" evidence="7">
    <location>
        <position position="69"/>
    </location>
</feature>
<comment type="subcellular location">
    <subcellularLocation>
        <location evidence="1">Membrane</location>
        <topology evidence="1">Multi-pass membrane protein</topology>
    </subcellularLocation>
</comment>